<dbReference type="InterPro" id="IPR054076">
    <property type="entry name" value="ZUO1-like_ZHD"/>
</dbReference>
<dbReference type="GO" id="GO:0005737">
    <property type="term" value="C:cytoplasm"/>
    <property type="evidence" value="ECO:0007669"/>
    <property type="project" value="TreeGrafter"/>
</dbReference>
<dbReference type="PANTHER" id="PTHR44029:SF1">
    <property type="entry name" value="DNAJ HOMOLOG SUBFAMILY C MEMBER 21"/>
    <property type="match status" value="1"/>
</dbReference>
<dbReference type="SMART" id="SM00271">
    <property type="entry name" value="DnaJ"/>
    <property type="match status" value="1"/>
</dbReference>
<gene>
    <name evidence="2" type="ORF">MSAN_01129800</name>
</gene>
<reference evidence="2" key="1">
    <citation type="submission" date="2020-05" db="EMBL/GenBank/DDBJ databases">
        <title>Mycena genomes resolve the evolution of fungal bioluminescence.</title>
        <authorList>
            <person name="Tsai I.J."/>
        </authorList>
    </citation>
    <scope>NUCLEOTIDE SEQUENCE</scope>
    <source>
        <strain evidence="2">160909Yilan</strain>
    </source>
</reference>
<evidence type="ECO:0000259" key="1">
    <source>
        <dbReference type="PROSITE" id="PS50076"/>
    </source>
</evidence>
<dbReference type="OrthoDB" id="10250354at2759"/>
<dbReference type="EMBL" id="JACAZH010000008">
    <property type="protein sequence ID" value="KAF7360996.1"/>
    <property type="molecule type" value="Genomic_DNA"/>
</dbReference>
<dbReference type="AlphaFoldDB" id="A0A8H6YMK9"/>
<sequence length="289" mass="33836">MDFYAILNVAENATLDEIKRAYRKKALENHPDKNQHDVEGATKRFNRILEAYETLSNDDKRFNYDLTREFKSSSEPPVQPSPASMPGAWNEEIQEIARPQKSWYQWLYELVFRPPIEYTRSGFEPQIYAANNQRAGPGITSHIILQFLQSLHVLDFSKDDHTQGSAFKIIENFFLCLAHDERLWQHSNSSKVHNYPRFGCGHSVWTQDDWDVADDDSLLHEVHPFYTFWSTFQTAKSFDWVGPYSCGNSATRREERLCRKANKPFQENAKADYNEIIQVLRFLTNLSHF</sequence>
<dbReference type="PROSITE" id="PS50076">
    <property type="entry name" value="DNAJ_2"/>
    <property type="match status" value="1"/>
</dbReference>
<dbReference type="Pfam" id="PF00226">
    <property type="entry name" value="DnaJ"/>
    <property type="match status" value="1"/>
</dbReference>
<dbReference type="Proteomes" id="UP000623467">
    <property type="component" value="Unassembled WGS sequence"/>
</dbReference>
<accession>A0A8H6YMK9</accession>
<dbReference type="SUPFAM" id="SSF46565">
    <property type="entry name" value="Chaperone J-domain"/>
    <property type="match status" value="1"/>
</dbReference>
<feature type="domain" description="J" evidence="1">
    <location>
        <begin position="2"/>
        <end position="68"/>
    </location>
</feature>
<dbReference type="PANTHER" id="PTHR44029">
    <property type="entry name" value="DNAJ HOMOLOG SUBFAMILY C MEMBER 21"/>
    <property type="match status" value="1"/>
</dbReference>
<evidence type="ECO:0000313" key="2">
    <source>
        <dbReference type="EMBL" id="KAF7360996.1"/>
    </source>
</evidence>
<dbReference type="InterPro" id="IPR051964">
    <property type="entry name" value="Chaperone_stress_response"/>
</dbReference>
<organism evidence="2 3">
    <name type="scientific">Mycena sanguinolenta</name>
    <dbReference type="NCBI Taxonomy" id="230812"/>
    <lineage>
        <taxon>Eukaryota</taxon>
        <taxon>Fungi</taxon>
        <taxon>Dikarya</taxon>
        <taxon>Basidiomycota</taxon>
        <taxon>Agaricomycotina</taxon>
        <taxon>Agaricomycetes</taxon>
        <taxon>Agaricomycetidae</taxon>
        <taxon>Agaricales</taxon>
        <taxon>Marasmiineae</taxon>
        <taxon>Mycenaceae</taxon>
        <taxon>Mycena</taxon>
    </lineage>
</organism>
<keyword evidence="3" id="KW-1185">Reference proteome</keyword>
<protein>
    <submittedName>
        <fullName evidence="2">J protein JJJ1</fullName>
    </submittedName>
</protein>
<name>A0A8H6YMK9_9AGAR</name>
<dbReference type="PRINTS" id="PR00625">
    <property type="entry name" value="JDOMAIN"/>
</dbReference>
<dbReference type="CDD" id="cd06257">
    <property type="entry name" value="DnaJ"/>
    <property type="match status" value="1"/>
</dbReference>
<proteinExistence type="predicted"/>
<evidence type="ECO:0000313" key="3">
    <source>
        <dbReference type="Proteomes" id="UP000623467"/>
    </source>
</evidence>
<comment type="caution">
    <text evidence="2">The sequence shown here is derived from an EMBL/GenBank/DDBJ whole genome shotgun (WGS) entry which is preliminary data.</text>
</comment>
<dbReference type="InterPro" id="IPR001623">
    <property type="entry name" value="DnaJ_domain"/>
</dbReference>
<dbReference type="Pfam" id="PF21884">
    <property type="entry name" value="ZUO1-like_ZHD"/>
    <property type="match status" value="1"/>
</dbReference>
<dbReference type="Gene3D" id="1.10.287.110">
    <property type="entry name" value="DnaJ domain"/>
    <property type="match status" value="1"/>
</dbReference>
<dbReference type="InterPro" id="IPR036869">
    <property type="entry name" value="J_dom_sf"/>
</dbReference>